<evidence type="ECO:0000256" key="1">
    <source>
        <dbReference type="SAM" id="Coils"/>
    </source>
</evidence>
<dbReference type="Gramene" id="AUR62016920-RA">
    <property type="protein sequence ID" value="AUR62016920-RA:cds"/>
    <property type="gene ID" value="AUR62016920"/>
</dbReference>
<evidence type="ECO:0000313" key="3">
    <source>
        <dbReference type="EnsemblPlants" id="AUR62016920-RA:cds"/>
    </source>
</evidence>
<evidence type="ECO:0000259" key="2">
    <source>
        <dbReference type="Pfam" id="PF14372"/>
    </source>
</evidence>
<dbReference type="Proteomes" id="UP000596660">
    <property type="component" value="Unplaced"/>
</dbReference>
<keyword evidence="1" id="KW-0175">Coiled coil</keyword>
<name>A0A803LPP1_CHEQI</name>
<dbReference type="InterPro" id="IPR025525">
    <property type="entry name" value="hAT-like_transposase_RNase-H"/>
</dbReference>
<dbReference type="PANTHER" id="PTHR37718:SF2">
    <property type="entry name" value="OS03G0205150 PROTEIN"/>
    <property type="match status" value="1"/>
</dbReference>
<organism evidence="3 4">
    <name type="scientific">Chenopodium quinoa</name>
    <name type="common">Quinoa</name>
    <dbReference type="NCBI Taxonomy" id="63459"/>
    <lineage>
        <taxon>Eukaryota</taxon>
        <taxon>Viridiplantae</taxon>
        <taxon>Streptophyta</taxon>
        <taxon>Embryophyta</taxon>
        <taxon>Tracheophyta</taxon>
        <taxon>Spermatophyta</taxon>
        <taxon>Magnoliopsida</taxon>
        <taxon>eudicotyledons</taxon>
        <taxon>Gunneridae</taxon>
        <taxon>Pentapetalae</taxon>
        <taxon>Caryophyllales</taxon>
        <taxon>Chenopodiaceae</taxon>
        <taxon>Chenopodioideae</taxon>
        <taxon>Atripliceae</taxon>
        <taxon>Chenopodium</taxon>
    </lineage>
</organism>
<accession>A0A803LPP1</accession>
<evidence type="ECO:0000313" key="4">
    <source>
        <dbReference type="Proteomes" id="UP000596660"/>
    </source>
</evidence>
<proteinExistence type="predicted"/>
<protein>
    <recommendedName>
        <fullName evidence="2">hAT-like transposase RNase-H fold domain-containing protein</fullName>
    </recommendedName>
</protein>
<dbReference type="Pfam" id="PF14372">
    <property type="entry name" value="hAT-like_RNase-H"/>
    <property type="match status" value="1"/>
</dbReference>
<sequence length="150" mass="17782">MRVRLLLKDEIESVDSFVRKMALRMWGKFEKYWSDFSPIMAIATIMDPRFKFQLLIMVPCVFSENLMDPKNAAEMLKHLEKQNELLDDAYKKMSHELHRLQVEEEMLMRKFYELTSALGLNKKSEVNRIAAIDAENDEPNTQADERHEQQ</sequence>
<reference evidence="3" key="1">
    <citation type="journal article" date="2017" name="Nature">
        <title>The genome of Chenopodium quinoa.</title>
        <authorList>
            <person name="Jarvis D.E."/>
            <person name="Ho Y.S."/>
            <person name="Lightfoot D.J."/>
            <person name="Schmoeckel S.M."/>
            <person name="Li B."/>
            <person name="Borm T.J.A."/>
            <person name="Ohyanagi H."/>
            <person name="Mineta K."/>
            <person name="Michell C.T."/>
            <person name="Saber N."/>
            <person name="Kharbatia N.M."/>
            <person name="Rupper R.R."/>
            <person name="Sharp A.R."/>
            <person name="Dally N."/>
            <person name="Boughton B.A."/>
            <person name="Woo Y.H."/>
            <person name="Gao G."/>
            <person name="Schijlen E.G.W.M."/>
            <person name="Guo X."/>
            <person name="Momin A.A."/>
            <person name="Negrao S."/>
            <person name="Al-Babili S."/>
            <person name="Gehring C."/>
            <person name="Roessner U."/>
            <person name="Jung C."/>
            <person name="Murphy K."/>
            <person name="Arold S.T."/>
            <person name="Gojobori T."/>
            <person name="van der Linden C.G."/>
            <person name="van Loo E.N."/>
            <person name="Jellen E.N."/>
            <person name="Maughan P.J."/>
            <person name="Tester M."/>
        </authorList>
    </citation>
    <scope>NUCLEOTIDE SEQUENCE [LARGE SCALE GENOMIC DNA]</scope>
    <source>
        <strain evidence="3">cv. PI 614886</strain>
    </source>
</reference>
<dbReference type="GO" id="GO:0003677">
    <property type="term" value="F:DNA binding"/>
    <property type="evidence" value="ECO:0007669"/>
    <property type="project" value="InterPro"/>
</dbReference>
<feature type="domain" description="hAT-like transposase RNase-H fold" evidence="2">
    <location>
        <begin position="2"/>
        <end position="81"/>
    </location>
</feature>
<dbReference type="AlphaFoldDB" id="A0A803LPP1"/>
<dbReference type="PANTHER" id="PTHR37718">
    <property type="entry name" value="BNAC03G61340D PROTEIN"/>
    <property type="match status" value="1"/>
</dbReference>
<feature type="coiled-coil region" evidence="1">
    <location>
        <begin position="76"/>
        <end position="103"/>
    </location>
</feature>
<dbReference type="EnsemblPlants" id="AUR62016920-RA">
    <property type="protein sequence ID" value="AUR62016920-RA:cds"/>
    <property type="gene ID" value="AUR62016920"/>
</dbReference>
<reference evidence="3" key="2">
    <citation type="submission" date="2021-03" db="UniProtKB">
        <authorList>
            <consortium name="EnsemblPlants"/>
        </authorList>
    </citation>
    <scope>IDENTIFICATION</scope>
</reference>
<keyword evidence="4" id="KW-1185">Reference proteome</keyword>